<sequence length="111" mass="12143">MTLYIVALYAVSFVPRPNAILAKRLASITLTALAFGAAYMACGMLYHYLTLGIVPVDLTDGDISELIYPLAALLYLVLGPHYFVFILSYIGLELLMMKRIMVAPPIIQSGS</sequence>
<evidence type="ECO:0000313" key="2">
    <source>
        <dbReference type="Proteomes" id="UP000510721"/>
    </source>
</evidence>
<gene>
    <name evidence="1" type="ORF">FKV68_11895</name>
</gene>
<keyword evidence="2" id="KW-1185">Reference proteome</keyword>
<proteinExistence type="predicted"/>
<dbReference type="Proteomes" id="UP000510721">
    <property type="component" value="Chromosome"/>
</dbReference>
<evidence type="ECO:0000313" key="1">
    <source>
        <dbReference type="EMBL" id="QLL62103.1"/>
    </source>
</evidence>
<organism evidence="1 2">
    <name type="scientific">Sinorhizobium mexicanum</name>
    <dbReference type="NCBI Taxonomy" id="375549"/>
    <lineage>
        <taxon>Bacteria</taxon>
        <taxon>Pseudomonadati</taxon>
        <taxon>Pseudomonadota</taxon>
        <taxon>Alphaproteobacteria</taxon>
        <taxon>Hyphomicrobiales</taxon>
        <taxon>Rhizobiaceae</taxon>
        <taxon>Sinorhizobium/Ensifer group</taxon>
        <taxon>Sinorhizobium</taxon>
    </lineage>
</organism>
<dbReference type="AlphaFoldDB" id="A0A859QCJ4"/>
<name>A0A859QCJ4_9HYPH</name>
<protein>
    <submittedName>
        <fullName evidence="1">Uncharacterized protein</fullName>
    </submittedName>
</protein>
<dbReference type="EMBL" id="CP041238">
    <property type="protein sequence ID" value="QLL62103.1"/>
    <property type="molecule type" value="Genomic_DNA"/>
</dbReference>
<accession>A0A859QCJ4</accession>
<reference evidence="1 2" key="1">
    <citation type="submission" date="2019-06" db="EMBL/GenBank/DDBJ databases">
        <title>Complete genome sequence of Ensifer mexicanus ITTG R7 isolated from nodules of Acacia angustissima (Mill.) Kuntze.</title>
        <authorList>
            <person name="Rincon-Rosales R."/>
            <person name="Rogel M.A."/>
            <person name="Guerrero G."/>
            <person name="Rincon-Molina C.I."/>
            <person name="Lopez-Lopez A."/>
            <person name="Martinez-Romero E."/>
        </authorList>
    </citation>
    <scope>NUCLEOTIDE SEQUENCE [LARGE SCALE GENOMIC DNA]</scope>
    <source>
        <strain evidence="1 2">ITTG R7</strain>
    </source>
</reference>
<dbReference type="KEGG" id="emx:FKV68_11895"/>
<dbReference type="RefSeq" id="WP_180938014.1">
    <property type="nucleotide sequence ID" value="NZ_CP041238.1"/>
</dbReference>